<dbReference type="AlphaFoldDB" id="A0A0A9HSX4"/>
<protein>
    <submittedName>
        <fullName evidence="2">Uncharacterized protein</fullName>
    </submittedName>
</protein>
<reference evidence="2" key="1">
    <citation type="submission" date="2014-09" db="EMBL/GenBank/DDBJ databases">
        <authorList>
            <person name="Magalhaes I.L.F."/>
            <person name="Oliveira U."/>
            <person name="Santos F.R."/>
            <person name="Vidigal T.H.D.A."/>
            <person name="Brescovit A.D."/>
            <person name="Santos A.J."/>
        </authorList>
    </citation>
    <scope>NUCLEOTIDE SEQUENCE</scope>
    <source>
        <tissue evidence="2">Shoot tissue taken approximately 20 cm above the soil surface</tissue>
    </source>
</reference>
<reference evidence="2" key="2">
    <citation type="journal article" date="2015" name="Data Brief">
        <title>Shoot transcriptome of the giant reed, Arundo donax.</title>
        <authorList>
            <person name="Barrero R.A."/>
            <person name="Guerrero F.D."/>
            <person name="Moolhuijzen P."/>
            <person name="Goolsby J.A."/>
            <person name="Tidwell J."/>
            <person name="Bellgard S.E."/>
            <person name="Bellgard M.I."/>
        </authorList>
    </citation>
    <scope>NUCLEOTIDE SEQUENCE</scope>
    <source>
        <tissue evidence="2">Shoot tissue taken approximately 20 cm above the soil surface</tissue>
    </source>
</reference>
<evidence type="ECO:0000256" key="1">
    <source>
        <dbReference type="SAM" id="MobiDB-lite"/>
    </source>
</evidence>
<dbReference type="EMBL" id="GBRH01161888">
    <property type="protein sequence ID" value="JAE36008.1"/>
    <property type="molecule type" value="Transcribed_RNA"/>
</dbReference>
<feature type="region of interest" description="Disordered" evidence="1">
    <location>
        <begin position="1"/>
        <end position="25"/>
    </location>
</feature>
<evidence type="ECO:0000313" key="2">
    <source>
        <dbReference type="EMBL" id="JAE36008.1"/>
    </source>
</evidence>
<proteinExistence type="predicted"/>
<accession>A0A0A9HSX4</accession>
<sequence>MIASWAYHQQRFGPTSSPCRETAPGPDGFTGLFYQSC</sequence>
<name>A0A0A9HSX4_ARUDO</name>
<organism evidence="2">
    <name type="scientific">Arundo donax</name>
    <name type="common">Giant reed</name>
    <name type="synonym">Donax arundinaceus</name>
    <dbReference type="NCBI Taxonomy" id="35708"/>
    <lineage>
        <taxon>Eukaryota</taxon>
        <taxon>Viridiplantae</taxon>
        <taxon>Streptophyta</taxon>
        <taxon>Embryophyta</taxon>
        <taxon>Tracheophyta</taxon>
        <taxon>Spermatophyta</taxon>
        <taxon>Magnoliopsida</taxon>
        <taxon>Liliopsida</taxon>
        <taxon>Poales</taxon>
        <taxon>Poaceae</taxon>
        <taxon>PACMAD clade</taxon>
        <taxon>Arundinoideae</taxon>
        <taxon>Arundineae</taxon>
        <taxon>Arundo</taxon>
    </lineage>
</organism>